<dbReference type="Proteomes" id="UP000515908">
    <property type="component" value="Chromosome 19"/>
</dbReference>
<name>A0A7G2CMB6_9TRYP</name>
<dbReference type="InterPro" id="IPR040398">
    <property type="entry name" value="Not1"/>
</dbReference>
<dbReference type="PANTHER" id="PTHR13162">
    <property type="entry name" value="CCR4-NOT TRANSCRIPTION COMPLEX"/>
    <property type="match status" value="1"/>
</dbReference>
<evidence type="ECO:0000313" key="1">
    <source>
        <dbReference type="EMBL" id="CAD2220976.1"/>
    </source>
</evidence>
<evidence type="ECO:0000313" key="2">
    <source>
        <dbReference type="Proteomes" id="UP000515908"/>
    </source>
</evidence>
<dbReference type="OrthoDB" id="1933107at2759"/>
<proteinExistence type="predicted"/>
<dbReference type="GO" id="GO:0000932">
    <property type="term" value="C:P-body"/>
    <property type="evidence" value="ECO:0007669"/>
    <property type="project" value="TreeGrafter"/>
</dbReference>
<gene>
    <name evidence="1" type="ORF">ADEAN_000850100</name>
</gene>
<dbReference type="GO" id="GO:0060090">
    <property type="term" value="F:molecular adaptor activity"/>
    <property type="evidence" value="ECO:0007669"/>
    <property type="project" value="TreeGrafter"/>
</dbReference>
<dbReference type="EMBL" id="LR877163">
    <property type="protein sequence ID" value="CAD2220976.1"/>
    <property type="molecule type" value="Genomic_DNA"/>
</dbReference>
<keyword evidence="2" id="KW-1185">Reference proteome</keyword>
<dbReference type="GO" id="GO:0030015">
    <property type="term" value="C:CCR4-NOT core complex"/>
    <property type="evidence" value="ECO:0007669"/>
    <property type="project" value="InterPro"/>
</dbReference>
<dbReference type="GO" id="GO:0000288">
    <property type="term" value="P:nuclear-transcribed mRNA catabolic process, deadenylation-dependent decay"/>
    <property type="evidence" value="ECO:0007669"/>
    <property type="project" value="TreeGrafter"/>
</dbReference>
<dbReference type="GO" id="GO:0017148">
    <property type="term" value="P:negative regulation of translation"/>
    <property type="evidence" value="ECO:0007669"/>
    <property type="project" value="InterPro"/>
</dbReference>
<dbReference type="AlphaFoldDB" id="A0A7G2CMB6"/>
<sequence length="306" mass="32096">MYHKVEDITSPQTSAVRYILAGVSKDTVQTSIASLEKLCAREVSLERFAIKCSTGMAVATPSEERWLIANRLITAALEQSNAHTLVSSALDEVPAESMTNAFFVQLVKTDLKLTPAQQLHLAVGLSMSVQEKVKSAATAFLEELTLPTAALKEDEATVRSTALLLRQLGGLEDLDAQLTPQCGTTLFPRGSGDYTPARSAVSLAGVLQELGTSCVTTASDARALLSVFPYAISERDVAEALGFFASQGTAASDAATYNSIMIASNKTPSKTPASGGSSMVIAMPLLDALNSSAGEESRLTGTPSCA</sequence>
<protein>
    <submittedName>
        <fullName evidence="1">Uncharacterized protein</fullName>
    </submittedName>
</protein>
<reference evidence="1 2" key="1">
    <citation type="submission" date="2020-08" db="EMBL/GenBank/DDBJ databases">
        <authorList>
            <person name="Newling K."/>
            <person name="Davey J."/>
            <person name="Forrester S."/>
        </authorList>
    </citation>
    <scope>NUCLEOTIDE SEQUENCE [LARGE SCALE GENOMIC DNA]</scope>
    <source>
        <strain evidence="2">Crithidia deanei Carvalho (ATCC PRA-265)</strain>
    </source>
</reference>
<organism evidence="1 2">
    <name type="scientific">Angomonas deanei</name>
    <dbReference type="NCBI Taxonomy" id="59799"/>
    <lineage>
        <taxon>Eukaryota</taxon>
        <taxon>Discoba</taxon>
        <taxon>Euglenozoa</taxon>
        <taxon>Kinetoplastea</taxon>
        <taxon>Metakinetoplastina</taxon>
        <taxon>Trypanosomatida</taxon>
        <taxon>Trypanosomatidae</taxon>
        <taxon>Strigomonadinae</taxon>
        <taxon>Angomonas</taxon>
    </lineage>
</organism>
<dbReference type="PANTHER" id="PTHR13162:SF8">
    <property type="entry name" value="CCR4-NOT TRANSCRIPTION COMPLEX SUBUNIT 1"/>
    <property type="match status" value="1"/>
</dbReference>
<accession>A0A7G2CMB6</accession>
<dbReference type="VEuPathDB" id="TriTrypDB:ADEAN_000850100"/>